<dbReference type="NCBIfam" id="TIGR00229">
    <property type="entry name" value="sensory_box"/>
    <property type="match status" value="1"/>
</dbReference>
<dbReference type="PROSITE" id="PS00622">
    <property type="entry name" value="HTH_LUXR_1"/>
    <property type="match status" value="1"/>
</dbReference>
<dbReference type="PROSITE" id="PS50043">
    <property type="entry name" value="HTH_LUXR_2"/>
    <property type="match status" value="1"/>
</dbReference>
<dbReference type="Pfam" id="PF08448">
    <property type="entry name" value="PAS_4"/>
    <property type="match status" value="1"/>
</dbReference>
<dbReference type="CDD" id="cd00130">
    <property type="entry name" value="PAS"/>
    <property type="match status" value="1"/>
</dbReference>
<dbReference type="Gene3D" id="3.30.450.20">
    <property type="entry name" value="PAS domain"/>
    <property type="match status" value="1"/>
</dbReference>
<dbReference type="Pfam" id="PF00196">
    <property type="entry name" value="GerE"/>
    <property type="match status" value="1"/>
</dbReference>
<evidence type="ECO:0000259" key="5">
    <source>
        <dbReference type="PROSITE" id="PS50043"/>
    </source>
</evidence>
<dbReference type="InterPro" id="IPR000014">
    <property type="entry name" value="PAS"/>
</dbReference>
<dbReference type="Proteomes" id="UP000536179">
    <property type="component" value="Unassembled WGS sequence"/>
</dbReference>
<dbReference type="Gene3D" id="3.40.50.2300">
    <property type="match status" value="1"/>
</dbReference>
<evidence type="ECO:0000256" key="4">
    <source>
        <dbReference type="PROSITE-ProRule" id="PRU00169"/>
    </source>
</evidence>
<evidence type="ECO:0000256" key="1">
    <source>
        <dbReference type="ARBA" id="ARBA00023015"/>
    </source>
</evidence>
<dbReference type="InterPro" id="IPR035965">
    <property type="entry name" value="PAS-like_dom_sf"/>
</dbReference>
<dbReference type="GO" id="GO:0006355">
    <property type="term" value="P:regulation of DNA-templated transcription"/>
    <property type="evidence" value="ECO:0007669"/>
    <property type="project" value="InterPro"/>
</dbReference>
<protein>
    <submittedName>
        <fullName evidence="7">PAS domain S-box-containing protein</fullName>
    </submittedName>
</protein>
<evidence type="ECO:0000256" key="3">
    <source>
        <dbReference type="ARBA" id="ARBA00023163"/>
    </source>
</evidence>
<dbReference type="InterPro" id="IPR000792">
    <property type="entry name" value="Tscrpt_reg_LuxR_C"/>
</dbReference>
<dbReference type="CDD" id="cd00156">
    <property type="entry name" value="REC"/>
    <property type="match status" value="1"/>
</dbReference>
<evidence type="ECO:0000313" key="8">
    <source>
        <dbReference type="Proteomes" id="UP000536179"/>
    </source>
</evidence>
<dbReference type="Gene3D" id="1.10.10.10">
    <property type="entry name" value="Winged helix-like DNA-binding domain superfamily/Winged helix DNA-binding domain"/>
    <property type="match status" value="1"/>
</dbReference>
<dbReference type="GO" id="GO:0003677">
    <property type="term" value="F:DNA binding"/>
    <property type="evidence" value="ECO:0007669"/>
    <property type="project" value="UniProtKB-KW"/>
</dbReference>
<feature type="domain" description="Response regulatory" evidence="6">
    <location>
        <begin position="6"/>
        <end position="122"/>
    </location>
</feature>
<dbReference type="InterPro" id="IPR011006">
    <property type="entry name" value="CheY-like_superfamily"/>
</dbReference>
<evidence type="ECO:0000256" key="2">
    <source>
        <dbReference type="ARBA" id="ARBA00023125"/>
    </source>
</evidence>
<accession>A0A7W5E4Q3</accession>
<gene>
    <name evidence="7" type="ORF">FHS27_006016</name>
</gene>
<dbReference type="Pfam" id="PF00072">
    <property type="entry name" value="Response_reg"/>
    <property type="match status" value="1"/>
</dbReference>
<dbReference type="PROSITE" id="PS50110">
    <property type="entry name" value="RESPONSE_REGULATORY"/>
    <property type="match status" value="1"/>
</dbReference>
<dbReference type="RefSeq" id="WP_184309325.1">
    <property type="nucleotide sequence ID" value="NZ_JACHXU010000033.1"/>
</dbReference>
<dbReference type="CDD" id="cd06170">
    <property type="entry name" value="LuxR_C_like"/>
    <property type="match status" value="1"/>
</dbReference>
<reference evidence="7 8" key="1">
    <citation type="submission" date="2020-08" db="EMBL/GenBank/DDBJ databases">
        <title>Genomic Encyclopedia of Type Strains, Phase III (KMG-III): the genomes of soil and plant-associated and newly described type strains.</title>
        <authorList>
            <person name="Whitman W."/>
        </authorList>
    </citation>
    <scope>NUCLEOTIDE SEQUENCE [LARGE SCALE GENOMIC DNA]</scope>
    <source>
        <strain evidence="7 8">CECT 8075</strain>
    </source>
</reference>
<dbReference type="PANTHER" id="PTHR44688:SF16">
    <property type="entry name" value="DNA-BINDING TRANSCRIPTIONAL ACTIVATOR DEVR_DOSR"/>
    <property type="match status" value="1"/>
</dbReference>
<proteinExistence type="predicted"/>
<evidence type="ECO:0000259" key="6">
    <source>
        <dbReference type="PROSITE" id="PS50110"/>
    </source>
</evidence>
<dbReference type="SUPFAM" id="SSF46894">
    <property type="entry name" value="C-terminal effector domain of the bipartite response regulators"/>
    <property type="match status" value="1"/>
</dbReference>
<keyword evidence="4" id="KW-0597">Phosphoprotein</keyword>
<dbReference type="PRINTS" id="PR00038">
    <property type="entry name" value="HTHLUXR"/>
</dbReference>
<dbReference type="AlphaFoldDB" id="A0A7W5E4Q3"/>
<sequence>MNNELHILLVDDNPLDRGIVKRELRQEFGELHFHEVTNANELSAAISGDEFDLVITDFQIRWTNGLDVLRHVKLQHPTCPVLMFTATGSEEIAVEAMKSGLSDYVIKNSQHMVRLSGAVRNALENAAIVRRAAYLETRLQNLLTQLQIGAFSCSLDGLFTDANDAMLELLGCKSASDLPGRSLREFFPSQVDSGTFLKKIAAANTSEETTVEFNSDPGALRVLRINGRQIHVAGEPPRIDGLVEDVTIRSLAETRARQAEIAQTQIEMLSDREKQILIEVAAGGMNKTIARKFDISTKTVERHRSNLMKKLRVRSLAELVRLAALAENFSQQLSVPQEHPL</sequence>
<keyword evidence="8" id="KW-1185">Reference proteome</keyword>
<keyword evidence="1" id="KW-0805">Transcription regulation</keyword>
<comment type="caution">
    <text evidence="7">The sequence shown here is derived from an EMBL/GenBank/DDBJ whole genome shotgun (WGS) entry which is preliminary data.</text>
</comment>
<name>A0A7W5E4Q3_9BACT</name>
<dbReference type="SMART" id="SM00091">
    <property type="entry name" value="PAS"/>
    <property type="match status" value="1"/>
</dbReference>
<dbReference type="GO" id="GO:0000160">
    <property type="term" value="P:phosphorelay signal transduction system"/>
    <property type="evidence" value="ECO:0007669"/>
    <property type="project" value="InterPro"/>
</dbReference>
<dbReference type="InterPro" id="IPR016032">
    <property type="entry name" value="Sig_transdc_resp-reg_C-effctor"/>
</dbReference>
<dbReference type="InterPro" id="IPR001789">
    <property type="entry name" value="Sig_transdc_resp-reg_receiver"/>
</dbReference>
<dbReference type="SMART" id="SM00448">
    <property type="entry name" value="REC"/>
    <property type="match status" value="1"/>
</dbReference>
<dbReference type="PANTHER" id="PTHR44688">
    <property type="entry name" value="DNA-BINDING TRANSCRIPTIONAL ACTIVATOR DEVR_DOSR"/>
    <property type="match status" value="1"/>
</dbReference>
<keyword evidence="3" id="KW-0804">Transcription</keyword>
<dbReference type="SMART" id="SM00421">
    <property type="entry name" value="HTH_LUXR"/>
    <property type="match status" value="1"/>
</dbReference>
<feature type="modified residue" description="4-aspartylphosphate" evidence="4">
    <location>
        <position position="57"/>
    </location>
</feature>
<keyword evidence="2" id="KW-0238">DNA-binding</keyword>
<dbReference type="InterPro" id="IPR036388">
    <property type="entry name" value="WH-like_DNA-bd_sf"/>
</dbReference>
<evidence type="ECO:0000313" key="7">
    <source>
        <dbReference type="EMBL" id="MBB3210170.1"/>
    </source>
</evidence>
<feature type="domain" description="HTH luxR-type" evidence="5">
    <location>
        <begin position="262"/>
        <end position="327"/>
    </location>
</feature>
<organism evidence="7 8">
    <name type="scientific">Aporhodopirellula rubra</name>
    <dbReference type="NCBI Taxonomy" id="980271"/>
    <lineage>
        <taxon>Bacteria</taxon>
        <taxon>Pseudomonadati</taxon>
        <taxon>Planctomycetota</taxon>
        <taxon>Planctomycetia</taxon>
        <taxon>Pirellulales</taxon>
        <taxon>Pirellulaceae</taxon>
        <taxon>Aporhodopirellula</taxon>
    </lineage>
</organism>
<dbReference type="SUPFAM" id="SSF55785">
    <property type="entry name" value="PYP-like sensor domain (PAS domain)"/>
    <property type="match status" value="1"/>
</dbReference>
<dbReference type="InterPro" id="IPR013656">
    <property type="entry name" value="PAS_4"/>
</dbReference>
<dbReference type="SUPFAM" id="SSF52172">
    <property type="entry name" value="CheY-like"/>
    <property type="match status" value="1"/>
</dbReference>
<dbReference type="EMBL" id="JACHXU010000033">
    <property type="protein sequence ID" value="MBB3210170.1"/>
    <property type="molecule type" value="Genomic_DNA"/>
</dbReference>